<evidence type="ECO:0000313" key="3">
    <source>
        <dbReference type="Proteomes" id="UP000030652"/>
    </source>
</evidence>
<evidence type="ECO:0000313" key="2">
    <source>
        <dbReference type="EMBL" id="KHE90667.1"/>
    </source>
</evidence>
<dbReference type="EMBL" id="JRYO01000250">
    <property type="protein sequence ID" value="KHE90667.1"/>
    <property type="molecule type" value="Genomic_DNA"/>
</dbReference>
<dbReference type="eggNOG" id="ENOG5033PUB">
    <property type="taxonomic scope" value="Bacteria"/>
</dbReference>
<dbReference type="InterPro" id="IPR023155">
    <property type="entry name" value="Cyt_c-552/4"/>
</dbReference>
<reference evidence="2 3" key="1">
    <citation type="submission" date="2014-10" db="EMBL/GenBank/DDBJ databases">
        <title>Draft genome of anammox bacterium scalindua brodae, obtained using differential coverage binning of sequence data from two enrichment reactors.</title>
        <authorList>
            <person name="Speth D.R."/>
            <person name="Russ L."/>
            <person name="Kartal B."/>
            <person name="Op den Camp H.J."/>
            <person name="Dutilh B.E."/>
            <person name="Jetten M.S."/>
        </authorList>
    </citation>
    <scope>NUCLEOTIDE SEQUENCE [LARGE SCALE GENOMIC DNA]</scope>
    <source>
        <strain evidence="2">RU1</strain>
    </source>
</reference>
<accession>A0A0B0EBJ0</accession>
<dbReference type="Proteomes" id="UP000030652">
    <property type="component" value="Unassembled WGS sequence"/>
</dbReference>
<comment type="caution">
    <text evidence="2">The sequence shown here is derived from an EMBL/GenBank/DDBJ whole genome shotgun (WGS) entry which is preliminary data.</text>
</comment>
<dbReference type="InterPro" id="IPR036280">
    <property type="entry name" value="Multihaem_cyt_sf"/>
</dbReference>
<sequence>MKKKLFLLSSILLLVSTLMWVKDMLEPEWKQYQVEYYEQQRKAVEKQLQSTSGKEEIAELEAKLAKLQKPKYEIKQILLKGDYSWADQSNGQKTDRCMTCHIDEAKLAASHETVVKDFPFDIYGCTVCHGGTGRALVEEHAHHGIFKHKRAMRQRLEHADVLFDMWNEFATLSLEDETEWASFKDRTITGEKAIYMGSGKCMRCHTGLTAPHVERWKRVKFESFNVIKEAPDYIAGDEDYRKKCYECHTTGYNKETETYEEEGITCEACHGPGEVYAFFMDRGKATEGQKIAKITPAYNKCGGTEGCHRSRRHEMRVKFFRDSKDHDPYEWFQPKYKRIVSEALEKKRSGTVKEVNPALPKHNIKFVR</sequence>
<proteinExistence type="predicted"/>
<dbReference type="Gene3D" id="1.10.1130.10">
    <property type="entry name" value="Flavocytochrome C3, Chain A"/>
    <property type="match status" value="1"/>
</dbReference>
<evidence type="ECO:0000259" key="1">
    <source>
        <dbReference type="Pfam" id="PF13435"/>
    </source>
</evidence>
<organism evidence="2 3">
    <name type="scientific">Candidatus Scalindua brodae</name>
    <dbReference type="NCBI Taxonomy" id="237368"/>
    <lineage>
        <taxon>Bacteria</taxon>
        <taxon>Pseudomonadati</taxon>
        <taxon>Planctomycetota</taxon>
        <taxon>Candidatus Brocadiia</taxon>
        <taxon>Candidatus Brocadiales</taxon>
        <taxon>Candidatus Scalinduaceae</taxon>
        <taxon>Candidatus Scalindua</taxon>
    </lineage>
</organism>
<dbReference type="AlphaFoldDB" id="A0A0B0EBJ0"/>
<protein>
    <submittedName>
        <fullName evidence="2">Putative cytochrome c</fullName>
    </submittedName>
</protein>
<dbReference type="Pfam" id="PF13435">
    <property type="entry name" value="Cytochrome_C554"/>
    <property type="match status" value="1"/>
</dbReference>
<feature type="domain" description="Cytochrome c-552/4" evidence="1">
    <location>
        <begin position="200"/>
        <end position="271"/>
    </location>
</feature>
<gene>
    <name evidence="2" type="ORF">SCABRO_03623</name>
</gene>
<dbReference type="SUPFAM" id="SSF48695">
    <property type="entry name" value="Multiheme cytochromes"/>
    <property type="match status" value="1"/>
</dbReference>
<name>A0A0B0EBJ0_9BACT</name>